<reference evidence="9 10" key="1">
    <citation type="journal article" date="2021" name="Nat. Commun.">
        <title>Genetic determinants of endophytism in the Arabidopsis root mycobiome.</title>
        <authorList>
            <person name="Mesny F."/>
            <person name="Miyauchi S."/>
            <person name="Thiergart T."/>
            <person name="Pickel B."/>
            <person name="Atanasova L."/>
            <person name="Karlsson M."/>
            <person name="Huettel B."/>
            <person name="Barry K.W."/>
            <person name="Haridas S."/>
            <person name="Chen C."/>
            <person name="Bauer D."/>
            <person name="Andreopoulos W."/>
            <person name="Pangilinan J."/>
            <person name="LaButti K."/>
            <person name="Riley R."/>
            <person name="Lipzen A."/>
            <person name="Clum A."/>
            <person name="Drula E."/>
            <person name="Henrissat B."/>
            <person name="Kohler A."/>
            <person name="Grigoriev I.V."/>
            <person name="Martin F.M."/>
            <person name="Hacquard S."/>
        </authorList>
    </citation>
    <scope>NUCLEOTIDE SEQUENCE [LARGE SCALE GENOMIC DNA]</scope>
    <source>
        <strain evidence="9 10">MPI-CAGE-CH-0241</strain>
    </source>
</reference>
<dbReference type="PRINTS" id="PR00385">
    <property type="entry name" value="P450"/>
</dbReference>
<keyword evidence="8" id="KW-0812">Transmembrane</keyword>
<evidence type="ECO:0000313" key="10">
    <source>
        <dbReference type="Proteomes" id="UP000777438"/>
    </source>
</evidence>
<feature type="transmembrane region" description="Helical" evidence="8">
    <location>
        <begin position="14"/>
        <end position="29"/>
    </location>
</feature>
<accession>A0A9P8W577</accession>
<evidence type="ECO:0000256" key="1">
    <source>
        <dbReference type="ARBA" id="ARBA00001971"/>
    </source>
</evidence>
<dbReference type="EMBL" id="JAGPYM010000014">
    <property type="protein sequence ID" value="KAH6887676.1"/>
    <property type="molecule type" value="Genomic_DNA"/>
</dbReference>
<keyword evidence="5 7" id="KW-0408">Iron</keyword>
<dbReference type="PANTHER" id="PTHR24305:SF232">
    <property type="entry name" value="P450, PUTATIVE (EUROFUNG)-RELATED"/>
    <property type="match status" value="1"/>
</dbReference>
<dbReference type="Pfam" id="PF00067">
    <property type="entry name" value="p450"/>
    <property type="match status" value="1"/>
</dbReference>
<evidence type="ECO:0000256" key="8">
    <source>
        <dbReference type="SAM" id="Phobius"/>
    </source>
</evidence>
<dbReference type="PRINTS" id="PR00465">
    <property type="entry name" value="EP450IV"/>
</dbReference>
<dbReference type="GO" id="GO:0016705">
    <property type="term" value="F:oxidoreductase activity, acting on paired donors, with incorporation or reduction of molecular oxygen"/>
    <property type="evidence" value="ECO:0007669"/>
    <property type="project" value="InterPro"/>
</dbReference>
<feature type="binding site" description="axial binding residue" evidence="7">
    <location>
        <position position="451"/>
    </location>
    <ligand>
        <name>heme</name>
        <dbReference type="ChEBI" id="CHEBI:30413"/>
    </ligand>
    <ligandPart>
        <name>Fe</name>
        <dbReference type="ChEBI" id="CHEBI:18248"/>
    </ligandPart>
</feature>
<dbReference type="InterPro" id="IPR050121">
    <property type="entry name" value="Cytochrome_P450_monoxygenase"/>
</dbReference>
<comment type="similarity">
    <text evidence="2">Belongs to the cytochrome P450 family.</text>
</comment>
<sequence length="503" mass="56754">MALSTTIVNSIREYFHYAIPCLIILYFISNRYQKRLHRVPGPWVNSISTLPRIWSVYRGQHHLDDLKLHAKYGKIVRVAPNLVSVADTNEINQLYGITTKFVKSPFYDLSAVYDEDGLVPDPFVIRKDKALHSRMKRNAANAYSLNGLIQFEPWVDPVVNRLLDILDEHAHANAICDLGELLKRFAMDAVCSLTFGSDFGYLEKGDELNFFKSIDLFTAYMSIFGHVAWLHPYLLGNSKVAQLATRGDTSSQAMIKITSQELQKFRTSPPAEGDAMTFLSRLALNQSSSPKTIDDREIITHAFGNVSAGADTTAIAMRAIVYYVVANRDVYRRLCTEIREKIEEPVRFQAAYSLPYLKAVVQEAMRLHPSVGQVLGRTVPTGGAIVGGYQVGSGAEVGMSPWVLHRDPVVFPSPDAFKPERWILGEGCRDEDHLRAMNRSFFAFGHGSHTCSGKHISIMEITKLIPTLLLRYDLESVGDGESYKFTNWWFTSQHELRVKISRR</sequence>
<gene>
    <name evidence="9" type="ORF">B0T10DRAFT_515461</name>
</gene>
<keyword evidence="8" id="KW-1133">Transmembrane helix</keyword>
<evidence type="ECO:0000256" key="6">
    <source>
        <dbReference type="ARBA" id="ARBA00023033"/>
    </source>
</evidence>
<dbReference type="GO" id="GO:0020037">
    <property type="term" value="F:heme binding"/>
    <property type="evidence" value="ECO:0007669"/>
    <property type="project" value="InterPro"/>
</dbReference>
<keyword evidence="8" id="KW-0472">Membrane</keyword>
<dbReference type="AlphaFoldDB" id="A0A9P8W577"/>
<dbReference type="GO" id="GO:0004497">
    <property type="term" value="F:monooxygenase activity"/>
    <property type="evidence" value="ECO:0007669"/>
    <property type="project" value="UniProtKB-KW"/>
</dbReference>
<dbReference type="Gene3D" id="1.10.630.10">
    <property type="entry name" value="Cytochrome P450"/>
    <property type="match status" value="1"/>
</dbReference>
<evidence type="ECO:0000256" key="2">
    <source>
        <dbReference type="ARBA" id="ARBA00010617"/>
    </source>
</evidence>
<dbReference type="InterPro" id="IPR002403">
    <property type="entry name" value="Cyt_P450_E_grp-IV"/>
</dbReference>
<dbReference type="InterPro" id="IPR036396">
    <property type="entry name" value="Cyt_P450_sf"/>
</dbReference>
<name>A0A9P8W577_9HYPO</name>
<evidence type="ECO:0000256" key="3">
    <source>
        <dbReference type="ARBA" id="ARBA00022617"/>
    </source>
</evidence>
<protein>
    <submittedName>
        <fullName evidence="9">Cytochrome P450 oxidoreductase</fullName>
    </submittedName>
</protein>
<dbReference type="CDD" id="cd11060">
    <property type="entry name" value="CYP57A1-like"/>
    <property type="match status" value="1"/>
</dbReference>
<evidence type="ECO:0000256" key="5">
    <source>
        <dbReference type="ARBA" id="ARBA00023004"/>
    </source>
</evidence>
<evidence type="ECO:0000256" key="7">
    <source>
        <dbReference type="PIRSR" id="PIRSR602403-1"/>
    </source>
</evidence>
<comment type="cofactor">
    <cofactor evidence="1 7">
        <name>heme</name>
        <dbReference type="ChEBI" id="CHEBI:30413"/>
    </cofactor>
</comment>
<comment type="caution">
    <text evidence="9">The sequence shown here is derived from an EMBL/GenBank/DDBJ whole genome shotgun (WGS) entry which is preliminary data.</text>
</comment>
<proteinExistence type="inferred from homology"/>
<evidence type="ECO:0000313" key="9">
    <source>
        <dbReference type="EMBL" id="KAH6887676.1"/>
    </source>
</evidence>
<keyword evidence="4 7" id="KW-0479">Metal-binding</keyword>
<keyword evidence="6" id="KW-0503">Monooxygenase</keyword>
<keyword evidence="10" id="KW-1185">Reference proteome</keyword>
<dbReference type="PANTHER" id="PTHR24305">
    <property type="entry name" value="CYTOCHROME P450"/>
    <property type="match status" value="1"/>
</dbReference>
<keyword evidence="3 7" id="KW-0349">Heme</keyword>
<organism evidence="9 10">
    <name type="scientific">Thelonectria olida</name>
    <dbReference type="NCBI Taxonomy" id="1576542"/>
    <lineage>
        <taxon>Eukaryota</taxon>
        <taxon>Fungi</taxon>
        <taxon>Dikarya</taxon>
        <taxon>Ascomycota</taxon>
        <taxon>Pezizomycotina</taxon>
        <taxon>Sordariomycetes</taxon>
        <taxon>Hypocreomycetidae</taxon>
        <taxon>Hypocreales</taxon>
        <taxon>Nectriaceae</taxon>
        <taxon>Thelonectria</taxon>
    </lineage>
</organism>
<dbReference type="SUPFAM" id="SSF48264">
    <property type="entry name" value="Cytochrome P450"/>
    <property type="match status" value="1"/>
</dbReference>
<dbReference type="OrthoDB" id="3934656at2759"/>
<keyword evidence="6" id="KW-0560">Oxidoreductase</keyword>
<dbReference type="Proteomes" id="UP000777438">
    <property type="component" value="Unassembled WGS sequence"/>
</dbReference>
<dbReference type="InterPro" id="IPR001128">
    <property type="entry name" value="Cyt_P450"/>
</dbReference>
<dbReference type="GO" id="GO:0005506">
    <property type="term" value="F:iron ion binding"/>
    <property type="evidence" value="ECO:0007669"/>
    <property type="project" value="InterPro"/>
</dbReference>
<evidence type="ECO:0000256" key="4">
    <source>
        <dbReference type="ARBA" id="ARBA00022723"/>
    </source>
</evidence>